<dbReference type="InterPro" id="IPR051609">
    <property type="entry name" value="NmrA/Isoflavone_reductase-like"/>
</dbReference>
<dbReference type="RefSeq" id="XP_013242713.1">
    <property type="nucleotide sequence ID" value="XM_013387259.1"/>
</dbReference>
<dbReference type="SUPFAM" id="SSF51735">
    <property type="entry name" value="NAD(P)-binding Rossmann-fold domains"/>
    <property type="match status" value="1"/>
</dbReference>
<proteinExistence type="predicted"/>
<gene>
    <name evidence="4" type="ORF">K437DRAFT_257130</name>
</gene>
<dbReference type="GeneID" id="25264611"/>
<dbReference type="InterPro" id="IPR008030">
    <property type="entry name" value="NmrA-like"/>
</dbReference>
<reference evidence="4 5" key="1">
    <citation type="submission" date="2014-05" db="EMBL/GenBank/DDBJ databases">
        <title>Draft genome sequence of a rare smut relative, Tilletiaria anomala UBC 951.</title>
        <authorList>
            <consortium name="DOE Joint Genome Institute"/>
            <person name="Toome M."/>
            <person name="Kuo A."/>
            <person name="Henrissat B."/>
            <person name="Lipzen A."/>
            <person name="Tritt A."/>
            <person name="Yoshinaga Y."/>
            <person name="Zane M."/>
            <person name="Barry K."/>
            <person name="Grigoriev I.V."/>
            <person name="Spatafora J.W."/>
            <person name="Aimea M.C."/>
        </authorList>
    </citation>
    <scope>NUCLEOTIDE SEQUENCE [LARGE SCALE GENOMIC DNA]</scope>
    <source>
        <strain evidence="4 5">UBC 951</strain>
    </source>
</reference>
<accession>A0A066VR92</accession>
<organism evidence="4 5">
    <name type="scientific">Tilletiaria anomala (strain ATCC 24038 / CBS 436.72 / UBC 951)</name>
    <dbReference type="NCBI Taxonomy" id="1037660"/>
    <lineage>
        <taxon>Eukaryota</taxon>
        <taxon>Fungi</taxon>
        <taxon>Dikarya</taxon>
        <taxon>Basidiomycota</taxon>
        <taxon>Ustilaginomycotina</taxon>
        <taxon>Exobasidiomycetes</taxon>
        <taxon>Georgefischeriales</taxon>
        <taxon>Tilletiariaceae</taxon>
        <taxon>Tilletiaria</taxon>
    </lineage>
</organism>
<feature type="domain" description="NmrA-like" evidence="3">
    <location>
        <begin position="14"/>
        <end position="240"/>
    </location>
</feature>
<dbReference type="AlphaFoldDB" id="A0A066VR92"/>
<evidence type="ECO:0000259" key="3">
    <source>
        <dbReference type="Pfam" id="PF05368"/>
    </source>
</evidence>
<dbReference type="Proteomes" id="UP000027361">
    <property type="component" value="Unassembled WGS sequence"/>
</dbReference>
<dbReference type="OMA" id="TKEGHAT"/>
<dbReference type="HOGENOM" id="CLU_044876_6_0_1"/>
<keyword evidence="1" id="KW-0521">NADP</keyword>
<comment type="caution">
    <text evidence="4">The sequence shown here is derived from an EMBL/GenBank/DDBJ whole genome shotgun (WGS) entry which is preliminary data.</text>
</comment>
<dbReference type="EMBL" id="JMSN01000053">
    <property type="protein sequence ID" value="KDN44262.1"/>
    <property type="molecule type" value="Genomic_DNA"/>
</dbReference>
<protein>
    <submittedName>
        <fullName evidence="4">NAD(P)-binding protein</fullName>
    </submittedName>
</protein>
<dbReference type="PANTHER" id="PTHR47706">
    <property type="entry name" value="NMRA-LIKE FAMILY PROTEIN"/>
    <property type="match status" value="1"/>
</dbReference>
<dbReference type="GO" id="GO:0016491">
    <property type="term" value="F:oxidoreductase activity"/>
    <property type="evidence" value="ECO:0007669"/>
    <property type="project" value="UniProtKB-KW"/>
</dbReference>
<name>A0A066VR92_TILAU</name>
<evidence type="ECO:0000313" key="4">
    <source>
        <dbReference type="EMBL" id="KDN44262.1"/>
    </source>
</evidence>
<dbReference type="Gene3D" id="3.40.50.720">
    <property type="entry name" value="NAD(P)-binding Rossmann-like Domain"/>
    <property type="match status" value="1"/>
</dbReference>
<dbReference type="InterPro" id="IPR036291">
    <property type="entry name" value="NAD(P)-bd_dom_sf"/>
</dbReference>
<dbReference type="Pfam" id="PF05368">
    <property type="entry name" value="NmrA"/>
    <property type="match status" value="1"/>
</dbReference>
<keyword evidence="2" id="KW-0560">Oxidoreductase</keyword>
<evidence type="ECO:0000256" key="2">
    <source>
        <dbReference type="ARBA" id="ARBA00023002"/>
    </source>
</evidence>
<dbReference type="InParanoid" id="A0A066VR92"/>
<dbReference type="PANTHER" id="PTHR47706:SF9">
    <property type="entry name" value="NMRA-LIKE DOMAIN-CONTAINING PROTEIN-RELATED"/>
    <property type="match status" value="1"/>
</dbReference>
<dbReference type="Gene3D" id="3.90.25.10">
    <property type="entry name" value="UDP-galactose 4-epimerase, domain 1"/>
    <property type="match status" value="1"/>
</dbReference>
<evidence type="ECO:0000256" key="1">
    <source>
        <dbReference type="ARBA" id="ARBA00022857"/>
    </source>
</evidence>
<keyword evidence="5" id="KW-1185">Reference proteome</keyword>
<dbReference type="OrthoDB" id="5283654at2759"/>
<evidence type="ECO:0000313" key="5">
    <source>
        <dbReference type="Proteomes" id="UP000027361"/>
    </source>
</evidence>
<sequence>MSPSNGIQTVALAGVGNIGSPLAFEFLENGLTLSILTRDTSKADLKQYAEKGANLVQVDYSSEAQLTQALRGIDVVVSTLPSGSDDQEKNLAKAAKQAGVKLFVKSEWGLDYDAPNMEPVNPMIASKMQLRVELKEVGPPIFVVSNGLFATLAFSSFLGSLDAATRKAVINGNSAQKFSLTAFEDVARFTRLAITRLPIPPAGSSRVLRVQGFAASFDDLIATAEQVGGNKFEVAHKSYESVADKQLEPSLEGLIAWLLASLSDGRGLLPQDKLTHDEVGFKPSVDIRKTVETVLKA</sequence>